<dbReference type="EMBL" id="JAFIRN010000008">
    <property type="protein sequence ID" value="KAG5844309.1"/>
    <property type="molecule type" value="Genomic_DNA"/>
</dbReference>
<organism evidence="1 2">
    <name type="scientific">Anguilla anguilla</name>
    <name type="common">European freshwater eel</name>
    <name type="synonym">Muraena anguilla</name>
    <dbReference type="NCBI Taxonomy" id="7936"/>
    <lineage>
        <taxon>Eukaryota</taxon>
        <taxon>Metazoa</taxon>
        <taxon>Chordata</taxon>
        <taxon>Craniata</taxon>
        <taxon>Vertebrata</taxon>
        <taxon>Euteleostomi</taxon>
        <taxon>Actinopterygii</taxon>
        <taxon>Neopterygii</taxon>
        <taxon>Teleostei</taxon>
        <taxon>Anguilliformes</taxon>
        <taxon>Anguillidae</taxon>
        <taxon>Anguilla</taxon>
    </lineage>
</organism>
<evidence type="ECO:0000313" key="2">
    <source>
        <dbReference type="Proteomes" id="UP001044222"/>
    </source>
</evidence>
<keyword evidence="2" id="KW-1185">Reference proteome</keyword>
<feature type="non-terminal residue" evidence="1">
    <location>
        <position position="1"/>
    </location>
</feature>
<dbReference type="AlphaFoldDB" id="A0A9D3M8B3"/>
<sequence length="93" mass="10441">QRGCGARAAEVRRTGTKGTVVSSRSLLFPCSLIRQQEKRDPLEESSREVVYFKGRKTTEKCRVFISKDVLRASARQLEIQRTPLDVTSSSAIL</sequence>
<accession>A0A9D3M8B3</accession>
<reference evidence="1" key="1">
    <citation type="submission" date="2021-01" db="EMBL/GenBank/DDBJ databases">
        <title>A chromosome-scale assembly of European eel, Anguilla anguilla.</title>
        <authorList>
            <person name="Henkel C."/>
            <person name="Jong-Raadsen S.A."/>
            <person name="Dufour S."/>
            <person name="Weltzien F.-A."/>
            <person name="Palstra A.P."/>
            <person name="Pelster B."/>
            <person name="Spaink H.P."/>
            <person name="Van Den Thillart G.E."/>
            <person name="Jansen H."/>
            <person name="Zahm M."/>
            <person name="Klopp C."/>
            <person name="Cedric C."/>
            <person name="Louis A."/>
            <person name="Berthelot C."/>
            <person name="Parey E."/>
            <person name="Roest Crollius H."/>
            <person name="Montfort J."/>
            <person name="Robinson-Rechavi M."/>
            <person name="Bucao C."/>
            <person name="Bouchez O."/>
            <person name="Gislard M."/>
            <person name="Lluch J."/>
            <person name="Milhes M."/>
            <person name="Lampietro C."/>
            <person name="Lopez Roques C."/>
            <person name="Donnadieu C."/>
            <person name="Braasch I."/>
            <person name="Desvignes T."/>
            <person name="Postlethwait J."/>
            <person name="Bobe J."/>
            <person name="Guiguen Y."/>
            <person name="Dirks R."/>
        </authorList>
    </citation>
    <scope>NUCLEOTIDE SEQUENCE</scope>
    <source>
        <strain evidence="1">Tag_6206</strain>
        <tissue evidence="1">Liver</tissue>
    </source>
</reference>
<dbReference type="Proteomes" id="UP001044222">
    <property type="component" value="Chromosome 8"/>
</dbReference>
<protein>
    <submittedName>
        <fullName evidence="1">Uncharacterized protein</fullName>
    </submittedName>
</protein>
<comment type="caution">
    <text evidence="1">The sequence shown here is derived from an EMBL/GenBank/DDBJ whole genome shotgun (WGS) entry which is preliminary data.</text>
</comment>
<evidence type="ECO:0000313" key="1">
    <source>
        <dbReference type="EMBL" id="KAG5844309.1"/>
    </source>
</evidence>
<proteinExistence type="predicted"/>
<gene>
    <name evidence="1" type="ORF">ANANG_G00161120</name>
</gene>
<name>A0A9D3M8B3_ANGAN</name>